<protein>
    <submittedName>
        <fullName evidence="1">Uncharacterized protein</fullName>
    </submittedName>
</protein>
<accession>A0A6S6TY89</accession>
<sequence>MPTIEIKLKKLGKKKIKSFSVTLTASVETLKDLITQMVSHEVERFNEKQDNPTITPFLTPVALDTKSKEGKVSFGDLLNQEKAVIEEAIENALLGFKDGLFLVFIDDREIKEIDETIILTAKSEVVFMRLTFLTGTYW</sequence>
<reference evidence="1" key="1">
    <citation type="submission" date="2020-01" db="EMBL/GenBank/DDBJ databases">
        <authorList>
            <person name="Meier V. D."/>
            <person name="Meier V D."/>
        </authorList>
    </citation>
    <scope>NUCLEOTIDE SEQUENCE</scope>
    <source>
        <strain evidence="1">HLG_WM_MAG_05</strain>
    </source>
</reference>
<proteinExistence type="predicted"/>
<name>A0A6S6TY89_9BACT</name>
<dbReference type="AlphaFoldDB" id="A0A6S6TY89"/>
<evidence type="ECO:0000313" key="1">
    <source>
        <dbReference type="EMBL" id="CAA6821283.1"/>
    </source>
</evidence>
<dbReference type="EMBL" id="CACVAU010000063">
    <property type="protein sequence ID" value="CAA6821283.1"/>
    <property type="molecule type" value="Genomic_DNA"/>
</dbReference>
<gene>
    <name evidence="1" type="ORF">HELGO_WM5485</name>
</gene>
<organism evidence="1">
    <name type="scientific">uncultured Sulfurovum sp</name>
    <dbReference type="NCBI Taxonomy" id="269237"/>
    <lineage>
        <taxon>Bacteria</taxon>
        <taxon>Pseudomonadati</taxon>
        <taxon>Campylobacterota</taxon>
        <taxon>Epsilonproteobacteria</taxon>
        <taxon>Campylobacterales</taxon>
        <taxon>Sulfurovaceae</taxon>
        <taxon>Sulfurovum</taxon>
        <taxon>environmental samples</taxon>
    </lineage>
</organism>